<feature type="domain" description="Major facilitator superfamily (MFS) profile" evidence="8">
    <location>
        <begin position="75"/>
        <end position="562"/>
    </location>
</feature>
<feature type="transmembrane region" description="Helical" evidence="7">
    <location>
        <begin position="339"/>
        <end position="358"/>
    </location>
</feature>
<protein>
    <submittedName>
        <fullName evidence="9">MFS multidrug transporter</fullName>
    </submittedName>
</protein>
<gene>
    <name evidence="9" type="ORF">EK21DRAFT_67005</name>
</gene>
<evidence type="ECO:0000256" key="6">
    <source>
        <dbReference type="SAM" id="MobiDB-lite"/>
    </source>
</evidence>
<dbReference type="PROSITE" id="PS50850">
    <property type="entry name" value="MFS"/>
    <property type="match status" value="1"/>
</dbReference>
<dbReference type="Pfam" id="PF07690">
    <property type="entry name" value="MFS_1"/>
    <property type="match status" value="1"/>
</dbReference>
<dbReference type="GO" id="GO:0022857">
    <property type="term" value="F:transmembrane transporter activity"/>
    <property type="evidence" value="ECO:0007669"/>
    <property type="project" value="InterPro"/>
</dbReference>
<evidence type="ECO:0000256" key="7">
    <source>
        <dbReference type="SAM" id="Phobius"/>
    </source>
</evidence>
<feature type="transmembrane region" description="Helical" evidence="7">
    <location>
        <begin position="401"/>
        <end position="420"/>
    </location>
</feature>
<proteinExistence type="inferred from homology"/>
<dbReference type="FunFam" id="1.20.1250.20:FF:000196">
    <property type="entry name" value="MFS toxin efflux pump (AflT)"/>
    <property type="match status" value="1"/>
</dbReference>
<dbReference type="Gene3D" id="1.20.1720.10">
    <property type="entry name" value="Multidrug resistance protein D"/>
    <property type="match status" value="1"/>
</dbReference>
<dbReference type="CDD" id="cd17502">
    <property type="entry name" value="MFS_Azr1_MDR_like"/>
    <property type="match status" value="1"/>
</dbReference>
<dbReference type="Proteomes" id="UP000799777">
    <property type="component" value="Unassembled WGS sequence"/>
</dbReference>
<sequence length="574" mass="62122">MEDSKNDSKRLEDPISIAQSGGVSKDERSHTVPTGNPSSTRPRKKELPLSGKTCREDASQEEKQTYVTGWKLFSLMFALITSVFVVLLDMIIIVTAIPKITSTFHSLSDVGWYGAAYNLASSALQPLAGKFYTYFQTKWTFLTYLFVFEVGSLVCALATSSSMFIAGRVVAGIGSSGLQSGAFSIISDAAPLAKQPFLIGTTMALVQLATASGPLVGGALTEYASWRWCFYINLPIGAVAAALILLIGIPDRRQSTGSKAVKAVIAEYDVYGFLFFVPTLVMLLLAFEWGGSKFPFKSATIIGLFLGGGITAVLFIIWESRQGQHAMIPLHIIRKRQNYSACVIMLTLLGTVFIASYYLPIYFQSVKGASPFKAGADMLYAIITQIVIALVSGVLCQKVGYYLPFAVASAVLLCIGNGLFTTFSVHTITAEWAGYQVLIGVGRGIGMQVPMIVVQANTPRQFIPPAMAFLTFCQTFGGAVFLAVANAIFNNQLQNGLEKIPDLDSDKIIRAGAFGIREAVPADKLEPVLESYADGVDSVFYLALAQAIVCLVFSCMVGWKDIRKEETSEEDKQT</sequence>
<name>A0A9P4H7Y2_9PLEO</name>
<keyword evidence="4 7" id="KW-1133">Transmembrane helix</keyword>
<keyword evidence="10" id="KW-1185">Reference proteome</keyword>
<reference evidence="9" key="1">
    <citation type="journal article" date="2020" name="Stud. Mycol.">
        <title>101 Dothideomycetes genomes: a test case for predicting lifestyles and emergence of pathogens.</title>
        <authorList>
            <person name="Haridas S."/>
            <person name="Albert R."/>
            <person name="Binder M."/>
            <person name="Bloem J."/>
            <person name="Labutti K."/>
            <person name="Salamov A."/>
            <person name="Andreopoulos B."/>
            <person name="Baker S."/>
            <person name="Barry K."/>
            <person name="Bills G."/>
            <person name="Bluhm B."/>
            <person name="Cannon C."/>
            <person name="Castanera R."/>
            <person name="Culley D."/>
            <person name="Daum C."/>
            <person name="Ezra D."/>
            <person name="Gonzalez J."/>
            <person name="Henrissat B."/>
            <person name="Kuo A."/>
            <person name="Liang C."/>
            <person name="Lipzen A."/>
            <person name="Lutzoni F."/>
            <person name="Magnuson J."/>
            <person name="Mondo S."/>
            <person name="Nolan M."/>
            <person name="Ohm R."/>
            <person name="Pangilinan J."/>
            <person name="Park H.-J."/>
            <person name="Ramirez L."/>
            <person name="Alfaro M."/>
            <person name="Sun H."/>
            <person name="Tritt A."/>
            <person name="Yoshinaga Y."/>
            <person name="Zwiers L.-H."/>
            <person name="Turgeon B."/>
            <person name="Goodwin S."/>
            <person name="Spatafora J."/>
            <person name="Crous P."/>
            <person name="Grigoriev I."/>
        </authorList>
    </citation>
    <scope>NUCLEOTIDE SEQUENCE</scope>
    <source>
        <strain evidence="9">CBS 110217</strain>
    </source>
</reference>
<organism evidence="9 10">
    <name type="scientific">Setomelanomma holmii</name>
    <dbReference type="NCBI Taxonomy" id="210430"/>
    <lineage>
        <taxon>Eukaryota</taxon>
        <taxon>Fungi</taxon>
        <taxon>Dikarya</taxon>
        <taxon>Ascomycota</taxon>
        <taxon>Pezizomycotina</taxon>
        <taxon>Dothideomycetes</taxon>
        <taxon>Pleosporomycetidae</taxon>
        <taxon>Pleosporales</taxon>
        <taxon>Pleosporineae</taxon>
        <taxon>Phaeosphaeriaceae</taxon>
        <taxon>Setomelanomma</taxon>
    </lineage>
</organism>
<dbReference type="InterPro" id="IPR020846">
    <property type="entry name" value="MFS_dom"/>
</dbReference>
<comment type="subcellular location">
    <subcellularLocation>
        <location evidence="1">Membrane</location>
        <topology evidence="1">Multi-pass membrane protein</topology>
    </subcellularLocation>
</comment>
<feature type="transmembrane region" description="Helical" evidence="7">
    <location>
        <begin position="270"/>
        <end position="287"/>
    </location>
</feature>
<comment type="similarity">
    <text evidence="2">Belongs to the major facilitator superfamily. TCR/Tet family.</text>
</comment>
<evidence type="ECO:0000256" key="3">
    <source>
        <dbReference type="ARBA" id="ARBA00022692"/>
    </source>
</evidence>
<feature type="transmembrane region" description="Helical" evidence="7">
    <location>
        <begin position="165"/>
        <end position="185"/>
    </location>
</feature>
<feature type="compositionally biased region" description="Basic and acidic residues" evidence="6">
    <location>
        <begin position="1"/>
        <end position="13"/>
    </location>
</feature>
<evidence type="ECO:0000256" key="5">
    <source>
        <dbReference type="ARBA" id="ARBA00023136"/>
    </source>
</evidence>
<feature type="transmembrane region" description="Helical" evidence="7">
    <location>
        <begin position="466"/>
        <end position="489"/>
    </location>
</feature>
<feature type="transmembrane region" description="Helical" evidence="7">
    <location>
        <begin position="228"/>
        <end position="249"/>
    </location>
</feature>
<accession>A0A9P4H7Y2</accession>
<comment type="caution">
    <text evidence="9">The sequence shown here is derived from an EMBL/GenBank/DDBJ whole genome shotgun (WGS) entry which is preliminary data.</text>
</comment>
<dbReference type="InterPro" id="IPR011701">
    <property type="entry name" value="MFS"/>
</dbReference>
<dbReference type="EMBL" id="ML978197">
    <property type="protein sequence ID" value="KAF2029783.1"/>
    <property type="molecule type" value="Genomic_DNA"/>
</dbReference>
<feature type="transmembrane region" description="Helical" evidence="7">
    <location>
        <begin position="432"/>
        <end position="454"/>
    </location>
</feature>
<dbReference type="InterPro" id="IPR036259">
    <property type="entry name" value="MFS_trans_sf"/>
</dbReference>
<feature type="transmembrane region" description="Helical" evidence="7">
    <location>
        <begin position="378"/>
        <end position="396"/>
    </location>
</feature>
<feature type="transmembrane region" description="Helical" evidence="7">
    <location>
        <begin position="299"/>
        <end position="318"/>
    </location>
</feature>
<dbReference type="OrthoDB" id="10021397at2759"/>
<feature type="transmembrane region" description="Helical" evidence="7">
    <location>
        <begin position="197"/>
        <end position="216"/>
    </location>
</feature>
<feature type="transmembrane region" description="Helical" evidence="7">
    <location>
        <begin position="539"/>
        <end position="559"/>
    </location>
</feature>
<keyword evidence="3 7" id="KW-0812">Transmembrane</keyword>
<feature type="compositionally biased region" description="Polar residues" evidence="6">
    <location>
        <begin position="31"/>
        <end position="40"/>
    </location>
</feature>
<dbReference type="AlphaFoldDB" id="A0A9P4H7Y2"/>
<evidence type="ECO:0000256" key="1">
    <source>
        <dbReference type="ARBA" id="ARBA00004141"/>
    </source>
</evidence>
<dbReference type="PANTHER" id="PTHR23501:SF193">
    <property type="entry name" value="MULTIDRUG TRANSPORTER, PUTATIVE (AFU_ORTHOLOGUE AFUA_8G00940)-RELATED"/>
    <property type="match status" value="1"/>
</dbReference>
<dbReference type="GO" id="GO:0005886">
    <property type="term" value="C:plasma membrane"/>
    <property type="evidence" value="ECO:0007669"/>
    <property type="project" value="TreeGrafter"/>
</dbReference>
<evidence type="ECO:0000259" key="8">
    <source>
        <dbReference type="PROSITE" id="PS50850"/>
    </source>
</evidence>
<feature type="transmembrane region" description="Helical" evidence="7">
    <location>
        <begin position="72"/>
        <end position="98"/>
    </location>
</feature>
<feature type="transmembrane region" description="Helical" evidence="7">
    <location>
        <begin position="110"/>
        <end position="129"/>
    </location>
</feature>
<evidence type="ECO:0000256" key="2">
    <source>
        <dbReference type="ARBA" id="ARBA00007520"/>
    </source>
</evidence>
<dbReference type="SUPFAM" id="SSF103473">
    <property type="entry name" value="MFS general substrate transporter"/>
    <property type="match status" value="1"/>
</dbReference>
<evidence type="ECO:0000313" key="10">
    <source>
        <dbReference type="Proteomes" id="UP000799777"/>
    </source>
</evidence>
<dbReference type="PANTHER" id="PTHR23501">
    <property type="entry name" value="MAJOR FACILITATOR SUPERFAMILY"/>
    <property type="match status" value="1"/>
</dbReference>
<evidence type="ECO:0000256" key="4">
    <source>
        <dbReference type="ARBA" id="ARBA00022989"/>
    </source>
</evidence>
<feature type="region of interest" description="Disordered" evidence="6">
    <location>
        <begin position="1"/>
        <end position="58"/>
    </location>
</feature>
<evidence type="ECO:0000313" key="9">
    <source>
        <dbReference type="EMBL" id="KAF2029783.1"/>
    </source>
</evidence>
<dbReference type="Gene3D" id="1.20.1250.20">
    <property type="entry name" value="MFS general substrate transporter like domains"/>
    <property type="match status" value="1"/>
</dbReference>
<keyword evidence="5 7" id="KW-0472">Membrane</keyword>
<feature type="transmembrane region" description="Helical" evidence="7">
    <location>
        <begin position="141"/>
        <end position="159"/>
    </location>
</feature>